<keyword evidence="1 5" id="KW-0597">Phosphoprotein</keyword>
<evidence type="ECO:0000256" key="2">
    <source>
        <dbReference type="ARBA" id="ARBA00023015"/>
    </source>
</evidence>
<reference evidence="8 9" key="1">
    <citation type="submission" date="2023-05" db="EMBL/GenBank/DDBJ databases">
        <title>Metabolic capabilities are highly conserved among human nasal-associated Corynebacterium species in pangenomic analyses.</title>
        <authorList>
            <person name="Tran T.H."/>
            <person name="Roberts A.Q."/>
            <person name="Escapa I.F."/>
            <person name="Gao W."/>
            <person name="Conlan S."/>
            <person name="Kong H."/>
            <person name="Segre J.A."/>
            <person name="Kelly M.S."/>
            <person name="Lemon K.P."/>
        </authorList>
    </citation>
    <scope>NUCLEOTIDE SEQUENCE [LARGE SCALE GENOMIC DNA]</scope>
    <source>
        <strain evidence="8 9">KPL2811</strain>
    </source>
</reference>
<feature type="domain" description="Response regulatory" evidence="7">
    <location>
        <begin position="4"/>
        <end position="120"/>
    </location>
</feature>
<evidence type="ECO:0000256" key="4">
    <source>
        <dbReference type="ARBA" id="ARBA00023163"/>
    </source>
</evidence>
<dbReference type="CDD" id="cd06170">
    <property type="entry name" value="LuxR_C_like"/>
    <property type="match status" value="1"/>
</dbReference>
<comment type="caution">
    <text evidence="8">The sequence shown here is derived from an EMBL/GenBank/DDBJ whole genome shotgun (WGS) entry which is preliminary data.</text>
</comment>
<dbReference type="RefSeq" id="WP_284585898.1">
    <property type="nucleotide sequence ID" value="NZ_JASNVK010000016.1"/>
</dbReference>
<dbReference type="Gene3D" id="3.40.50.2300">
    <property type="match status" value="1"/>
</dbReference>
<dbReference type="PANTHER" id="PTHR43214">
    <property type="entry name" value="TWO-COMPONENT RESPONSE REGULATOR"/>
    <property type="match status" value="1"/>
</dbReference>
<gene>
    <name evidence="8" type="ORF">QPX45_08765</name>
</gene>
<dbReference type="InterPro" id="IPR001789">
    <property type="entry name" value="Sig_transdc_resp-reg_receiver"/>
</dbReference>
<keyword evidence="3" id="KW-0238">DNA-binding</keyword>
<feature type="modified residue" description="4-aspartylphosphate" evidence="5">
    <location>
        <position position="55"/>
    </location>
</feature>
<dbReference type="SMART" id="SM00421">
    <property type="entry name" value="HTH_LUXR"/>
    <property type="match status" value="1"/>
</dbReference>
<dbReference type="Pfam" id="PF00072">
    <property type="entry name" value="Response_reg"/>
    <property type="match status" value="1"/>
</dbReference>
<organism evidence="8 9">
    <name type="scientific">Corynebacterium propinquum</name>
    <dbReference type="NCBI Taxonomy" id="43769"/>
    <lineage>
        <taxon>Bacteria</taxon>
        <taxon>Bacillati</taxon>
        <taxon>Actinomycetota</taxon>
        <taxon>Actinomycetes</taxon>
        <taxon>Mycobacteriales</taxon>
        <taxon>Corynebacteriaceae</taxon>
        <taxon>Corynebacterium</taxon>
    </lineage>
</organism>
<accession>A0ABT7G3K3</accession>
<evidence type="ECO:0000259" key="7">
    <source>
        <dbReference type="PROSITE" id="PS50110"/>
    </source>
</evidence>
<dbReference type="PROSITE" id="PS50043">
    <property type="entry name" value="HTH_LUXR_2"/>
    <property type="match status" value="1"/>
</dbReference>
<dbReference type="CDD" id="cd17535">
    <property type="entry name" value="REC_NarL-like"/>
    <property type="match status" value="1"/>
</dbReference>
<evidence type="ECO:0000313" key="9">
    <source>
        <dbReference type="Proteomes" id="UP001243856"/>
    </source>
</evidence>
<dbReference type="InterPro" id="IPR016032">
    <property type="entry name" value="Sig_transdc_resp-reg_C-effctor"/>
</dbReference>
<dbReference type="InterPro" id="IPR058245">
    <property type="entry name" value="NreC/VraR/RcsB-like_REC"/>
</dbReference>
<dbReference type="SUPFAM" id="SSF52172">
    <property type="entry name" value="CheY-like"/>
    <property type="match status" value="1"/>
</dbReference>
<dbReference type="SUPFAM" id="SSF46894">
    <property type="entry name" value="C-terminal effector domain of the bipartite response regulators"/>
    <property type="match status" value="1"/>
</dbReference>
<dbReference type="PRINTS" id="PR00038">
    <property type="entry name" value="HTHLUXR"/>
</dbReference>
<feature type="domain" description="HTH luxR-type" evidence="6">
    <location>
        <begin position="152"/>
        <end position="217"/>
    </location>
</feature>
<proteinExistence type="predicted"/>
<protein>
    <submittedName>
        <fullName evidence="8">Response regulator transcription factor</fullName>
    </submittedName>
</protein>
<dbReference type="PANTHER" id="PTHR43214:SF24">
    <property type="entry name" value="TRANSCRIPTIONAL REGULATORY PROTEIN NARL-RELATED"/>
    <property type="match status" value="1"/>
</dbReference>
<dbReference type="Pfam" id="PF00196">
    <property type="entry name" value="GerE"/>
    <property type="match status" value="1"/>
</dbReference>
<evidence type="ECO:0000256" key="5">
    <source>
        <dbReference type="PROSITE-ProRule" id="PRU00169"/>
    </source>
</evidence>
<evidence type="ECO:0000313" key="8">
    <source>
        <dbReference type="EMBL" id="MDK4301328.1"/>
    </source>
</evidence>
<dbReference type="InterPro" id="IPR039420">
    <property type="entry name" value="WalR-like"/>
</dbReference>
<dbReference type="InterPro" id="IPR011006">
    <property type="entry name" value="CheY-like_superfamily"/>
</dbReference>
<evidence type="ECO:0000259" key="6">
    <source>
        <dbReference type="PROSITE" id="PS50043"/>
    </source>
</evidence>
<evidence type="ECO:0000256" key="1">
    <source>
        <dbReference type="ARBA" id="ARBA00022553"/>
    </source>
</evidence>
<keyword evidence="4" id="KW-0804">Transcription</keyword>
<dbReference type="PROSITE" id="PS50110">
    <property type="entry name" value="RESPONSE_REGULATORY"/>
    <property type="match status" value="1"/>
</dbReference>
<name>A0ABT7G3K3_9CORY</name>
<dbReference type="SMART" id="SM00448">
    <property type="entry name" value="REC"/>
    <property type="match status" value="1"/>
</dbReference>
<dbReference type="EMBL" id="JASNVK010000016">
    <property type="protein sequence ID" value="MDK4301328.1"/>
    <property type="molecule type" value="Genomic_DNA"/>
</dbReference>
<dbReference type="Proteomes" id="UP001243856">
    <property type="component" value="Unassembled WGS sequence"/>
</dbReference>
<sequence>MKIRVLIADDQPLMASALKTILSTQTDLEVVGLAQNGIEAVQIASQWKIDVAVLDIRMPQMNGLEAAKQILKEHKDTKVLMLTTFSDDNLVESALEVGVHGFLLKDIDPENFISSVRRIYQGASILSPDVTNFVLEEFRRRSNWKHKPTSDEIKIVNSLTEREKEVLGRVACAETNAEIAGALFIGTATVKTYVSRLINKLGVRDRVGLAVWAHKNHLTNPEESSQY</sequence>
<keyword evidence="2" id="KW-0805">Transcription regulation</keyword>
<keyword evidence="9" id="KW-1185">Reference proteome</keyword>
<dbReference type="InterPro" id="IPR000792">
    <property type="entry name" value="Tscrpt_reg_LuxR_C"/>
</dbReference>
<evidence type="ECO:0000256" key="3">
    <source>
        <dbReference type="ARBA" id="ARBA00023125"/>
    </source>
</evidence>